<dbReference type="InterPro" id="IPR036412">
    <property type="entry name" value="HAD-like_sf"/>
</dbReference>
<feature type="compositionally biased region" description="Pro residues" evidence="1">
    <location>
        <begin position="390"/>
        <end position="399"/>
    </location>
</feature>
<feature type="compositionally biased region" description="Basic and acidic residues" evidence="1">
    <location>
        <begin position="305"/>
        <end position="323"/>
    </location>
</feature>
<evidence type="ECO:0000256" key="1">
    <source>
        <dbReference type="SAM" id="MobiDB-lite"/>
    </source>
</evidence>
<dbReference type="AlphaFoldDB" id="A0AAD4CNS8"/>
<dbReference type="GO" id="GO:1904262">
    <property type="term" value="P:negative regulation of TORC1 signaling"/>
    <property type="evidence" value="ECO:0007669"/>
    <property type="project" value="UniProtKB-ARBA"/>
</dbReference>
<feature type="compositionally biased region" description="Polar residues" evidence="1">
    <location>
        <begin position="94"/>
        <end position="104"/>
    </location>
</feature>
<protein>
    <recommendedName>
        <fullName evidence="2">FCP1 homology domain-containing protein</fullName>
    </recommendedName>
</protein>
<organism evidence="3 4">
    <name type="scientific">Aspergillus nanangensis</name>
    <dbReference type="NCBI Taxonomy" id="2582783"/>
    <lineage>
        <taxon>Eukaryota</taxon>
        <taxon>Fungi</taxon>
        <taxon>Dikarya</taxon>
        <taxon>Ascomycota</taxon>
        <taxon>Pezizomycotina</taxon>
        <taxon>Eurotiomycetes</taxon>
        <taxon>Eurotiomycetidae</taxon>
        <taxon>Eurotiales</taxon>
        <taxon>Aspergillaceae</taxon>
        <taxon>Aspergillus</taxon>
        <taxon>Aspergillus subgen. Circumdati</taxon>
    </lineage>
</organism>
<dbReference type="Proteomes" id="UP001194746">
    <property type="component" value="Unassembled WGS sequence"/>
</dbReference>
<feature type="compositionally biased region" description="Basic and acidic residues" evidence="1">
    <location>
        <begin position="370"/>
        <end position="385"/>
    </location>
</feature>
<evidence type="ECO:0000313" key="3">
    <source>
        <dbReference type="EMBL" id="KAF9889929.1"/>
    </source>
</evidence>
<accession>A0AAD4CNS8</accession>
<feature type="compositionally biased region" description="Polar residues" evidence="1">
    <location>
        <begin position="289"/>
        <end position="303"/>
    </location>
</feature>
<dbReference type="SUPFAM" id="SSF56784">
    <property type="entry name" value="HAD-like"/>
    <property type="match status" value="1"/>
</dbReference>
<comment type="caution">
    <text evidence="3">The sequence shown here is derived from an EMBL/GenBank/DDBJ whole genome shotgun (WGS) entry which is preliminary data.</text>
</comment>
<dbReference type="GO" id="GO:0045944">
    <property type="term" value="P:positive regulation of transcription by RNA polymerase II"/>
    <property type="evidence" value="ECO:0007669"/>
    <property type="project" value="UniProtKB-ARBA"/>
</dbReference>
<feature type="domain" description="FCP1 homology" evidence="2">
    <location>
        <begin position="422"/>
        <end position="580"/>
    </location>
</feature>
<dbReference type="EMBL" id="VCAU01000031">
    <property type="protein sequence ID" value="KAF9889929.1"/>
    <property type="molecule type" value="Genomic_DNA"/>
</dbReference>
<dbReference type="SMART" id="SM00577">
    <property type="entry name" value="CPDc"/>
    <property type="match status" value="1"/>
</dbReference>
<evidence type="ECO:0000259" key="2">
    <source>
        <dbReference type="PROSITE" id="PS50969"/>
    </source>
</evidence>
<dbReference type="Pfam" id="PF03031">
    <property type="entry name" value="NIF"/>
    <property type="match status" value="1"/>
</dbReference>
<gene>
    <name evidence="3" type="ORF">FE257_006801</name>
</gene>
<proteinExistence type="predicted"/>
<dbReference type="GO" id="GO:0034198">
    <property type="term" value="P:cellular response to amino acid starvation"/>
    <property type="evidence" value="ECO:0007669"/>
    <property type="project" value="UniProtKB-ARBA"/>
</dbReference>
<dbReference type="NCBIfam" id="TIGR02251">
    <property type="entry name" value="HIF-SF_euk"/>
    <property type="match status" value="1"/>
</dbReference>
<dbReference type="Gene3D" id="3.40.50.1000">
    <property type="entry name" value="HAD superfamily/HAD-like"/>
    <property type="match status" value="1"/>
</dbReference>
<name>A0AAD4CNS8_ASPNN</name>
<feature type="compositionally biased region" description="Basic residues" evidence="1">
    <location>
        <begin position="146"/>
        <end position="159"/>
    </location>
</feature>
<feature type="region of interest" description="Disordered" evidence="1">
    <location>
        <begin position="59"/>
        <end position="411"/>
    </location>
</feature>
<feature type="compositionally biased region" description="Polar residues" evidence="1">
    <location>
        <begin position="269"/>
        <end position="278"/>
    </location>
</feature>
<dbReference type="PANTHER" id="PTHR12210">
    <property type="entry name" value="DULLARD PROTEIN PHOSPHATASE"/>
    <property type="match status" value="1"/>
</dbReference>
<keyword evidence="4" id="KW-1185">Reference proteome</keyword>
<reference evidence="3" key="2">
    <citation type="submission" date="2020-02" db="EMBL/GenBank/DDBJ databases">
        <authorList>
            <person name="Gilchrist C.L.M."/>
            <person name="Chooi Y.-H."/>
        </authorList>
    </citation>
    <scope>NUCLEOTIDE SEQUENCE</scope>
    <source>
        <strain evidence="3">MST-FP2251</strain>
    </source>
</reference>
<sequence>MPRGSSERDSSQVDSTNPTGEASMPVATSPPDSSMLAPSLYFYATPLSFDECSSDSLLLTCPVDPELSPQDHVSPPSKQIESVEATQPPVAPAQVSQATPSTTLPEAPSKNHMLHVPSKASLKADHQATSETSQEPTNDDSEKTLRSSRRSLLKGRRDRSKASSMRSRRQNQEAASMEENKATGPDLQDQANPEKRSKASHRLFAFLSCCSSTDVDPEDTAIPAKRTARRPSAPSTQPTPEKPEVNAGDSSTAESKEQTYNRDEKPSATVISDQSPSQVDEERTVGAPDSSQLDGSKSDQISKNVPEKDKLEDRNGSQHEHAATDSQKTEAPARTSQDFVTAPIPAHNAGERSSPNTNGEVTIPAVAETTPKDELKHSSHEEEATKIPVDLPPPPPVPPGKEIQSGQPDRQQQWLLPTALPHLRDRKCLVLDLDETLVHSSFKVLERADFTIPVEIEGQYHNIYVIKRPGVDQFMKRVGELYEVVVFTASVSKYGDPLLDQLDIHNVVHHRLFRDSCYNHQGNYVKDLSQVGRDLRDTIIIDNSPTSYIFHPQHAIPISSWFSDAHDNELLDLIPVLEDLAGSQVKDVSLVLDIAL</sequence>
<reference evidence="3" key="1">
    <citation type="journal article" date="2019" name="Beilstein J. Org. Chem.">
        <title>Nanangenines: drimane sesquiterpenoids as the dominant metabolite cohort of a novel Australian fungus, Aspergillus nanangensis.</title>
        <authorList>
            <person name="Lacey H.J."/>
            <person name="Gilchrist C.L.M."/>
            <person name="Crombie A."/>
            <person name="Kalaitzis J.A."/>
            <person name="Vuong D."/>
            <person name="Rutledge P.J."/>
            <person name="Turner P."/>
            <person name="Pitt J.I."/>
            <person name="Lacey E."/>
            <person name="Chooi Y.H."/>
            <person name="Piggott A.M."/>
        </authorList>
    </citation>
    <scope>NUCLEOTIDE SEQUENCE</scope>
    <source>
        <strain evidence="3">MST-FP2251</strain>
    </source>
</reference>
<dbReference type="InterPro" id="IPR023214">
    <property type="entry name" value="HAD_sf"/>
</dbReference>
<dbReference type="GO" id="GO:0016791">
    <property type="term" value="F:phosphatase activity"/>
    <property type="evidence" value="ECO:0007669"/>
    <property type="project" value="InterPro"/>
</dbReference>
<dbReference type="GO" id="GO:0009651">
    <property type="term" value="P:response to salt stress"/>
    <property type="evidence" value="ECO:0007669"/>
    <property type="project" value="UniProtKB-ARBA"/>
</dbReference>
<feature type="compositionally biased region" description="Basic and acidic residues" evidence="1">
    <location>
        <begin position="1"/>
        <end position="11"/>
    </location>
</feature>
<evidence type="ECO:0000313" key="4">
    <source>
        <dbReference type="Proteomes" id="UP001194746"/>
    </source>
</evidence>
<dbReference type="FunFam" id="3.40.50.1000:FF:000043">
    <property type="entry name" value="General stress response phosphoprotein phosphatase Psr1/2"/>
    <property type="match status" value="1"/>
</dbReference>
<feature type="region of interest" description="Disordered" evidence="1">
    <location>
        <begin position="1"/>
        <end position="37"/>
    </location>
</feature>
<dbReference type="PROSITE" id="PS50969">
    <property type="entry name" value="FCP1"/>
    <property type="match status" value="1"/>
</dbReference>
<dbReference type="InterPro" id="IPR050365">
    <property type="entry name" value="TIM50"/>
</dbReference>
<feature type="compositionally biased region" description="Basic and acidic residues" evidence="1">
    <location>
        <begin position="254"/>
        <end position="266"/>
    </location>
</feature>
<dbReference type="CDD" id="cd07521">
    <property type="entry name" value="HAD_FCP1-like"/>
    <property type="match status" value="1"/>
</dbReference>
<dbReference type="InterPro" id="IPR011948">
    <property type="entry name" value="Dullard_phosphatase"/>
</dbReference>
<dbReference type="InterPro" id="IPR004274">
    <property type="entry name" value="FCP1_dom"/>
</dbReference>
<feature type="compositionally biased region" description="Polar residues" evidence="1">
    <location>
        <begin position="351"/>
        <end position="360"/>
    </location>
</feature>